<gene>
    <name evidence="2" type="ORF">K1X15_05730</name>
</gene>
<feature type="transmembrane region" description="Helical" evidence="1">
    <location>
        <begin position="71"/>
        <end position="93"/>
    </location>
</feature>
<evidence type="ECO:0000313" key="3">
    <source>
        <dbReference type="Proteomes" id="UP000825799"/>
    </source>
</evidence>
<sequence>MSLPGPVLLLRLGGAVLASMVFGLVAAMAFQPWSFWVAVSLGFLFGTAFMVGTGYRILIAVARNRVEPSPVSWSGATAATALFALLLGGAAAWQSLEVSYVWLAFGLGINCAYLPIKTACLKVGCCRAVRPFVLKDLRLGEIVLSIAVISLAIALSLAGLQRLGAGVVIGGHLAIRLLSRHLRGRWSWGWPPFTQPGAELAPLAVLILVVPLT</sequence>
<proteinExistence type="predicted"/>
<feature type="transmembrane region" description="Helical" evidence="1">
    <location>
        <begin position="137"/>
        <end position="157"/>
    </location>
</feature>
<keyword evidence="1" id="KW-1133">Transmembrane helix</keyword>
<feature type="transmembrane region" description="Helical" evidence="1">
    <location>
        <begin position="99"/>
        <end position="116"/>
    </location>
</feature>
<dbReference type="RefSeq" id="WP_220306543.1">
    <property type="nucleotide sequence ID" value="NZ_CP080590.1"/>
</dbReference>
<feature type="transmembrane region" description="Helical" evidence="1">
    <location>
        <begin position="7"/>
        <end position="29"/>
    </location>
</feature>
<accession>A0ABX8WKJ8</accession>
<feature type="transmembrane region" description="Helical" evidence="1">
    <location>
        <begin position="35"/>
        <end position="59"/>
    </location>
</feature>
<keyword evidence="1" id="KW-0472">Membrane</keyword>
<name>A0ABX8WKJ8_9HYPH</name>
<evidence type="ECO:0000256" key="1">
    <source>
        <dbReference type="SAM" id="Phobius"/>
    </source>
</evidence>
<evidence type="ECO:0000313" key="2">
    <source>
        <dbReference type="EMBL" id="QYO78062.1"/>
    </source>
</evidence>
<protein>
    <submittedName>
        <fullName evidence="2">Uncharacterized protein</fullName>
    </submittedName>
</protein>
<dbReference type="Proteomes" id="UP000825799">
    <property type="component" value="Chromosome"/>
</dbReference>
<reference evidence="2 3" key="1">
    <citation type="submission" date="2021-08" db="EMBL/GenBank/DDBJ databases">
        <title>Devosia salina sp. nov., isolated from the South China Sea sediment.</title>
        <authorList>
            <person name="Zhou Z."/>
        </authorList>
    </citation>
    <scope>NUCLEOTIDE SEQUENCE [LARGE SCALE GENOMIC DNA]</scope>
    <source>
        <strain evidence="2 3">SCS-3</strain>
    </source>
</reference>
<dbReference type="EMBL" id="CP080590">
    <property type="protein sequence ID" value="QYO78062.1"/>
    <property type="molecule type" value="Genomic_DNA"/>
</dbReference>
<keyword evidence="1" id="KW-0812">Transmembrane</keyword>
<organism evidence="2 3">
    <name type="scientific">Devosia salina</name>
    <dbReference type="NCBI Taxonomy" id="2860336"/>
    <lineage>
        <taxon>Bacteria</taxon>
        <taxon>Pseudomonadati</taxon>
        <taxon>Pseudomonadota</taxon>
        <taxon>Alphaproteobacteria</taxon>
        <taxon>Hyphomicrobiales</taxon>
        <taxon>Devosiaceae</taxon>
        <taxon>Devosia</taxon>
    </lineage>
</organism>
<keyword evidence="3" id="KW-1185">Reference proteome</keyword>